<dbReference type="Proteomes" id="UP000287166">
    <property type="component" value="Unassembled WGS sequence"/>
</dbReference>
<feature type="compositionally biased region" description="Polar residues" evidence="1">
    <location>
        <begin position="92"/>
        <end position="101"/>
    </location>
</feature>
<evidence type="ECO:0000313" key="3">
    <source>
        <dbReference type="Proteomes" id="UP000287166"/>
    </source>
</evidence>
<proteinExistence type="predicted"/>
<protein>
    <submittedName>
        <fullName evidence="2">Uncharacterized protein</fullName>
    </submittedName>
</protein>
<dbReference type="AlphaFoldDB" id="A0A401GQX7"/>
<organism evidence="2 3">
    <name type="scientific">Sparassis crispa</name>
    <dbReference type="NCBI Taxonomy" id="139825"/>
    <lineage>
        <taxon>Eukaryota</taxon>
        <taxon>Fungi</taxon>
        <taxon>Dikarya</taxon>
        <taxon>Basidiomycota</taxon>
        <taxon>Agaricomycotina</taxon>
        <taxon>Agaricomycetes</taxon>
        <taxon>Polyporales</taxon>
        <taxon>Sparassidaceae</taxon>
        <taxon>Sparassis</taxon>
    </lineage>
</organism>
<name>A0A401GQX7_9APHY</name>
<sequence>MSTRNEKVALAQFKTFDVDTGKAFCLSLPVSVVPSRAIASRVEVMAPAEISLTISMFTTTAFDTSTLGSKLIKSPTLNRDSPTAAAPIRLTSPPNISSGCW</sequence>
<dbReference type="RefSeq" id="XP_027615528.1">
    <property type="nucleotide sequence ID" value="XM_027759727.1"/>
</dbReference>
<dbReference type="GeneID" id="38781532"/>
<keyword evidence="3" id="KW-1185">Reference proteome</keyword>
<accession>A0A401GQX7</accession>
<evidence type="ECO:0000313" key="2">
    <source>
        <dbReference type="EMBL" id="GBE84615.1"/>
    </source>
</evidence>
<evidence type="ECO:0000256" key="1">
    <source>
        <dbReference type="SAM" id="MobiDB-lite"/>
    </source>
</evidence>
<reference evidence="2 3" key="1">
    <citation type="journal article" date="2018" name="Sci. Rep.">
        <title>Genome sequence of the cauliflower mushroom Sparassis crispa (Hanabiratake) and its association with beneficial usage.</title>
        <authorList>
            <person name="Kiyama R."/>
            <person name="Furutani Y."/>
            <person name="Kawaguchi K."/>
            <person name="Nakanishi T."/>
        </authorList>
    </citation>
    <scope>NUCLEOTIDE SEQUENCE [LARGE SCALE GENOMIC DNA]</scope>
</reference>
<dbReference type="InParanoid" id="A0A401GQX7"/>
<dbReference type="EMBL" id="BFAD01000006">
    <property type="protein sequence ID" value="GBE84615.1"/>
    <property type="molecule type" value="Genomic_DNA"/>
</dbReference>
<comment type="caution">
    <text evidence="2">The sequence shown here is derived from an EMBL/GenBank/DDBJ whole genome shotgun (WGS) entry which is preliminary data.</text>
</comment>
<feature type="region of interest" description="Disordered" evidence="1">
    <location>
        <begin position="72"/>
        <end position="101"/>
    </location>
</feature>
<gene>
    <name evidence="2" type="ORF">SCP_0605940</name>
</gene>